<dbReference type="InterPro" id="IPR035919">
    <property type="entry name" value="EAL_sf"/>
</dbReference>
<sequence>MGITLCPQDGCTPEELLRNADQAMYVAKQAGRNRFSFFTSGMRDSAWARLKTIDELRQALVQRQLVVYYQPIVDLASGEIVEAEALVRWHHPQGRLVLPDEFIGLAEQTGLIGEIGSWVLGEAIEHARQWSAMLGHPFQISVNKSPVEFMSVAMMKSWDSDLAVLGRARDQIAVEITEGILLNDSRAVRERLAKLQQAGVQFTIDDFGIGYSSMSYLKKFKVDFLKIDQSFVKDMMQSNDSGVFAETIIVMAHKLGLKVIAEGGETVEQRDWLRAMECDYAQGFLFSAAAPSECFTRMLKTPPFDPGRPWSPGTC</sequence>
<dbReference type="InterPro" id="IPR043128">
    <property type="entry name" value="Rev_trsase/Diguanyl_cyclase"/>
</dbReference>
<reference evidence="3 4" key="1">
    <citation type="submission" date="2018-04" db="EMBL/GenBank/DDBJ databases">
        <title>Massilia violaceinigra sp. nov., a novel purple-pigmented bacterium isolated from Tianshan glacier, Xinjiang, China.</title>
        <authorList>
            <person name="Wang H."/>
        </authorList>
    </citation>
    <scope>NUCLEOTIDE SEQUENCE [LARGE SCALE GENOMIC DNA]</scope>
    <source>
        <strain evidence="3 4">B448-2</strain>
    </source>
</reference>
<dbReference type="CDD" id="cd01948">
    <property type="entry name" value="EAL"/>
    <property type="match status" value="1"/>
</dbReference>
<dbReference type="SMART" id="SM00052">
    <property type="entry name" value="EAL"/>
    <property type="match status" value="1"/>
</dbReference>
<protein>
    <submittedName>
        <fullName evidence="3">GGDEF domain-containing protein</fullName>
    </submittedName>
</protein>
<dbReference type="PROSITE" id="PS50887">
    <property type="entry name" value="GGDEF"/>
    <property type="match status" value="1"/>
</dbReference>
<dbReference type="Pfam" id="PF00563">
    <property type="entry name" value="EAL"/>
    <property type="match status" value="1"/>
</dbReference>
<evidence type="ECO:0000259" key="2">
    <source>
        <dbReference type="PROSITE" id="PS50887"/>
    </source>
</evidence>
<dbReference type="OrthoDB" id="9813903at2"/>
<proteinExistence type="predicted"/>
<comment type="caution">
    <text evidence="3">The sequence shown here is derived from an EMBL/GenBank/DDBJ whole genome shotgun (WGS) entry which is preliminary data.</text>
</comment>
<organism evidence="3 4">
    <name type="scientific">Massilia glaciei</name>
    <dbReference type="NCBI Taxonomy" id="1524097"/>
    <lineage>
        <taxon>Bacteria</taxon>
        <taxon>Pseudomonadati</taxon>
        <taxon>Pseudomonadota</taxon>
        <taxon>Betaproteobacteria</taxon>
        <taxon>Burkholderiales</taxon>
        <taxon>Oxalobacteraceae</taxon>
        <taxon>Telluria group</taxon>
        <taxon>Massilia</taxon>
    </lineage>
</organism>
<gene>
    <name evidence="3" type="ORF">C7C56_002415</name>
</gene>
<name>A0A2U2I6E1_9BURK</name>
<dbReference type="AlphaFoldDB" id="A0A2U2I6E1"/>
<feature type="domain" description="EAL" evidence="1">
    <location>
        <begin position="49"/>
        <end position="303"/>
    </location>
</feature>
<accession>A0A2U2I6E1</accession>
<dbReference type="PANTHER" id="PTHR44757:SF2">
    <property type="entry name" value="BIOFILM ARCHITECTURE MAINTENANCE PROTEIN MBAA"/>
    <property type="match status" value="1"/>
</dbReference>
<evidence type="ECO:0000313" key="3">
    <source>
        <dbReference type="EMBL" id="PWF55338.1"/>
    </source>
</evidence>
<dbReference type="Proteomes" id="UP000241421">
    <property type="component" value="Unassembled WGS sequence"/>
</dbReference>
<dbReference type="Pfam" id="PF00990">
    <property type="entry name" value="GGDEF"/>
    <property type="match status" value="1"/>
</dbReference>
<dbReference type="SUPFAM" id="SSF55073">
    <property type="entry name" value="Nucleotide cyclase"/>
    <property type="match status" value="1"/>
</dbReference>
<dbReference type="SUPFAM" id="SSF141868">
    <property type="entry name" value="EAL domain-like"/>
    <property type="match status" value="1"/>
</dbReference>
<dbReference type="InterPro" id="IPR000160">
    <property type="entry name" value="GGDEF_dom"/>
</dbReference>
<dbReference type="PANTHER" id="PTHR44757">
    <property type="entry name" value="DIGUANYLATE CYCLASE DGCP"/>
    <property type="match status" value="1"/>
</dbReference>
<dbReference type="InterPro" id="IPR029787">
    <property type="entry name" value="Nucleotide_cyclase"/>
</dbReference>
<dbReference type="Gene3D" id="3.30.70.270">
    <property type="match status" value="1"/>
</dbReference>
<feature type="domain" description="GGDEF" evidence="2">
    <location>
        <begin position="1"/>
        <end position="40"/>
    </location>
</feature>
<keyword evidence="4" id="KW-1185">Reference proteome</keyword>
<dbReference type="PROSITE" id="PS50883">
    <property type="entry name" value="EAL"/>
    <property type="match status" value="1"/>
</dbReference>
<dbReference type="EMBL" id="PXWF02000033">
    <property type="protein sequence ID" value="PWF55338.1"/>
    <property type="molecule type" value="Genomic_DNA"/>
</dbReference>
<dbReference type="InterPro" id="IPR052155">
    <property type="entry name" value="Biofilm_reg_signaling"/>
</dbReference>
<evidence type="ECO:0000259" key="1">
    <source>
        <dbReference type="PROSITE" id="PS50883"/>
    </source>
</evidence>
<dbReference type="Gene3D" id="3.20.20.450">
    <property type="entry name" value="EAL domain"/>
    <property type="match status" value="1"/>
</dbReference>
<evidence type="ECO:0000313" key="4">
    <source>
        <dbReference type="Proteomes" id="UP000241421"/>
    </source>
</evidence>
<dbReference type="InterPro" id="IPR001633">
    <property type="entry name" value="EAL_dom"/>
</dbReference>